<comment type="caution">
    <text evidence="1">The sequence shown here is derived from an EMBL/GenBank/DDBJ whole genome shotgun (WGS) entry which is preliminary data.</text>
</comment>
<dbReference type="EMBL" id="WOFH01000003">
    <property type="protein sequence ID" value="MUN36866.1"/>
    <property type="molecule type" value="Genomic_DNA"/>
</dbReference>
<organism evidence="1 2">
    <name type="scientific">Actinomadura litoris</name>
    <dbReference type="NCBI Taxonomy" id="2678616"/>
    <lineage>
        <taxon>Bacteria</taxon>
        <taxon>Bacillati</taxon>
        <taxon>Actinomycetota</taxon>
        <taxon>Actinomycetes</taxon>
        <taxon>Streptosporangiales</taxon>
        <taxon>Thermomonosporaceae</taxon>
        <taxon>Actinomadura</taxon>
    </lineage>
</organism>
<sequence>MPTETRSAAAPGVSVRGLGLPLGAAAFGNPLTREPHGRTAGPAATAAAVPDALSWGVTAALVPVALVALLPRTVGRPEPA</sequence>
<gene>
    <name evidence="1" type="ORF">GNZ18_09685</name>
</gene>
<reference evidence="1 2" key="1">
    <citation type="submission" date="2019-11" db="EMBL/GenBank/DDBJ databases">
        <authorList>
            <person name="Cao P."/>
        </authorList>
    </citation>
    <scope>NUCLEOTIDE SEQUENCE [LARGE SCALE GENOMIC DNA]</scope>
    <source>
        <strain evidence="1 2">NEAU-AAG5</strain>
    </source>
</reference>
<accession>A0A7K1KY36</accession>
<evidence type="ECO:0000313" key="2">
    <source>
        <dbReference type="Proteomes" id="UP000432015"/>
    </source>
</evidence>
<evidence type="ECO:0000313" key="1">
    <source>
        <dbReference type="EMBL" id="MUN36866.1"/>
    </source>
</evidence>
<keyword evidence="2" id="KW-1185">Reference proteome</keyword>
<name>A0A7K1KY36_9ACTN</name>
<dbReference type="Proteomes" id="UP000432015">
    <property type="component" value="Unassembled WGS sequence"/>
</dbReference>
<protein>
    <submittedName>
        <fullName evidence="1">Uncharacterized protein</fullName>
    </submittedName>
</protein>
<dbReference type="AlphaFoldDB" id="A0A7K1KY36"/>
<dbReference type="RefSeq" id="WP_156215913.1">
    <property type="nucleotide sequence ID" value="NZ_WOFH01000003.1"/>
</dbReference>
<proteinExistence type="predicted"/>